<keyword evidence="4" id="KW-1185">Reference proteome</keyword>
<dbReference type="AlphaFoldDB" id="A0A2T4BJA9"/>
<dbReference type="InterPro" id="IPR001810">
    <property type="entry name" value="F-box_dom"/>
</dbReference>
<feature type="region of interest" description="Disordered" evidence="1">
    <location>
        <begin position="318"/>
        <end position="343"/>
    </location>
</feature>
<name>A0A2T4BJA9_9HYPO</name>
<feature type="domain" description="F-box" evidence="2">
    <location>
        <begin position="10"/>
        <end position="59"/>
    </location>
</feature>
<feature type="compositionally biased region" description="Acidic residues" evidence="1">
    <location>
        <begin position="502"/>
        <end position="530"/>
    </location>
</feature>
<protein>
    <recommendedName>
        <fullName evidence="2">F-box domain-containing protein</fullName>
    </recommendedName>
</protein>
<reference evidence="4" key="1">
    <citation type="submission" date="2016-07" db="EMBL/GenBank/DDBJ databases">
        <title>Multiple horizontal gene transfer events from other fungi enriched the ability of initially mycotrophic Trichoderma (Ascomycota) to feed on dead plant biomass.</title>
        <authorList>
            <consortium name="DOE Joint Genome Institute"/>
            <person name="Atanasova L."/>
            <person name="Chenthamara K."/>
            <person name="Zhang J."/>
            <person name="Grujic M."/>
            <person name="Henrissat B."/>
            <person name="Kuo A."/>
            <person name="Aerts A."/>
            <person name="Salamov A."/>
            <person name="Lipzen A."/>
            <person name="Labutti K."/>
            <person name="Barry K."/>
            <person name="Miao Y."/>
            <person name="Rahimi M.J."/>
            <person name="Shen Q."/>
            <person name="Grigoriev I.V."/>
            <person name="Kubicek C.P."/>
            <person name="Druzhinina I.S."/>
        </authorList>
    </citation>
    <scope>NUCLEOTIDE SEQUENCE [LARGE SCALE GENOMIC DNA]</scope>
    <source>
        <strain evidence="4">TUCIM 6016</strain>
    </source>
</reference>
<proteinExistence type="predicted"/>
<evidence type="ECO:0000259" key="2">
    <source>
        <dbReference type="PROSITE" id="PS50181"/>
    </source>
</evidence>
<dbReference type="GeneID" id="36602923"/>
<evidence type="ECO:0000313" key="4">
    <source>
        <dbReference type="Proteomes" id="UP000241546"/>
    </source>
</evidence>
<feature type="region of interest" description="Disordered" evidence="1">
    <location>
        <begin position="499"/>
        <end position="530"/>
    </location>
</feature>
<evidence type="ECO:0000256" key="1">
    <source>
        <dbReference type="SAM" id="MobiDB-lite"/>
    </source>
</evidence>
<dbReference type="OrthoDB" id="5279008at2759"/>
<dbReference type="RefSeq" id="XP_024752698.1">
    <property type="nucleotide sequence ID" value="XM_024894805.1"/>
</dbReference>
<sequence>MSLPSGNTQTCGLLKVPPEILDRITWHLTTTEYCNLRLASKAIEQAVFFKFTSEFFTRKQFMVSEFSLRALIDISKSRLAGCLRHVHLGLDQLAPARGFADTDLQETIEAMRMHLLRLTEQETLWTLGLVPKYLAEAFAHLPKLETCVIRDFNSSRRSRDGPFCQWRSYGSPTLYKETKMHPMPQLGYPDYVDRLFKAVVHGLAMAQARPTAIEVMERHDHLLHDSAFHIHPDSEAAVAPVLGRLKRLHLSLDKARTPIHLARPSQAYHHTHLARFLRGCEDLEELRINGRRDFDTRGESSTQRHLFDWLATKPQTKASASSLAGGESTGQLPQDPALPGNDSTVPPAAKLARLKILSLGMTTFTVENLVRLIARFADTLESLDLWRIDVVSENKADDDLLAENGTILYARLLRELLNLPNLNLRHIKLGKVHQRLHPTRNAPITQEIKFKPEASTRDEDVDKGLVRGAFELEYTGSDWRHFVSHEMIPRLYTFRSKVPSQEEMELDIDERDEEGEDDNEDDDDDEDNDE</sequence>
<dbReference type="EMBL" id="KZ680208">
    <property type="protein sequence ID" value="PTB69378.1"/>
    <property type="molecule type" value="Genomic_DNA"/>
</dbReference>
<dbReference type="PROSITE" id="PS50181">
    <property type="entry name" value="FBOX"/>
    <property type="match status" value="1"/>
</dbReference>
<evidence type="ECO:0000313" key="3">
    <source>
        <dbReference type="EMBL" id="PTB69378.1"/>
    </source>
</evidence>
<accession>A0A2T4BJA9</accession>
<organism evidence="3 4">
    <name type="scientific">Trichoderma citrinoviride</name>
    <dbReference type="NCBI Taxonomy" id="58853"/>
    <lineage>
        <taxon>Eukaryota</taxon>
        <taxon>Fungi</taxon>
        <taxon>Dikarya</taxon>
        <taxon>Ascomycota</taxon>
        <taxon>Pezizomycotina</taxon>
        <taxon>Sordariomycetes</taxon>
        <taxon>Hypocreomycetidae</taxon>
        <taxon>Hypocreales</taxon>
        <taxon>Hypocreaceae</taxon>
        <taxon>Trichoderma</taxon>
    </lineage>
</organism>
<dbReference type="Proteomes" id="UP000241546">
    <property type="component" value="Unassembled WGS sequence"/>
</dbReference>
<gene>
    <name evidence="3" type="ORF">BBK36DRAFT_1165652</name>
</gene>